<evidence type="ECO:0000313" key="4">
    <source>
        <dbReference type="EMBL" id="KAL2062491.1"/>
    </source>
</evidence>
<evidence type="ECO:0000256" key="2">
    <source>
        <dbReference type="SAM" id="MobiDB-lite"/>
    </source>
</evidence>
<keyword evidence="1" id="KW-0863">Zinc-finger</keyword>
<dbReference type="PROSITE" id="PS50157">
    <property type="entry name" value="ZINC_FINGER_C2H2_2"/>
    <property type="match status" value="1"/>
</dbReference>
<dbReference type="InterPro" id="IPR036236">
    <property type="entry name" value="Znf_C2H2_sf"/>
</dbReference>
<feature type="compositionally biased region" description="Polar residues" evidence="2">
    <location>
        <begin position="1"/>
        <end position="10"/>
    </location>
</feature>
<dbReference type="Gene3D" id="3.30.160.60">
    <property type="entry name" value="Classic Zinc Finger"/>
    <property type="match status" value="1"/>
</dbReference>
<keyword evidence="1" id="KW-0479">Metal-binding</keyword>
<protein>
    <recommendedName>
        <fullName evidence="3">C2H2-type domain-containing protein</fullName>
    </recommendedName>
</protein>
<evidence type="ECO:0000313" key="5">
    <source>
        <dbReference type="Proteomes" id="UP001595075"/>
    </source>
</evidence>
<feature type="region of interest" description="Disordered" evidence="2">
    <location>
        <begin position="1"/>
        <end position="26"/>
    </location>
</feature>
<evidence type="ECO:0000259" key="3">
    <source>
        <dbReference type="PROSITE" id="PS50157"/>
    </source>
</evidence>
<comment type="caution">
    <text evidence="4">The sequence shown here is derived from an EMBL/GenBank/DDBJ whole genome shotgun (WGS) entry which is preliminary data.</text>
</comment>
<feature type="region of interest" description="Disordered" evidence="2">
    <location>
        <begin position="229"/>
        <end position="254"/>
    </location>
</feature>
<dbReference type="Proteomes" id="UP001595075">
    <property type="component" value="Unassembled WGS sequence"/>
</dbReference>
<organism evidence="4 5">
    <name type="scientific">Oculimacula yallundae</name>
    <dbReference type="NCBI Taxonomy" id="86028"/>
    <lineage>
        <taxon>Eukaryota</taxon>
        <taxon>Fungi</taxon>
        <taxon>Dikarya</taxon>
        <taxon>Ascomycota</taxon>
        <taxon>Pezizomycotina</taxon>
        <taxon>Leotiomycetes</taxon>
        <taxon>Helotiales</taxon>
        <taxon>Ploettnerulaceae</taxon>
        <taxon>Oculimacula</taxon>
    </lineage>
</organism>
<dbReference type="InterPro" id="IPR013087">
    <property type="entry name" value="Znf_C2H2_type"/>
</dbReference>
<feature type="domain" description="C2H2-type" evidence="3">
    <location>
        <begin position="63"/>
        <end position="93"/>
    </location>
</feature>
<dbReference type="SUPFAM" id="SSF57667">
    <property type="entry name" value="beta-beta-alpha zinc fingers"/>
    <property type="match status" value="1"/>
</dbReference>
<gene>
    <name evidence="4" type="ORF">VTL71DRAFT_6757</name>
</gene>
<dbReference type="EMBL" id="JAZHXI010000017">
    <property type="protein sequence ID" value="KAL2062491.1"/>
    <property type="molecule type" value="Genomic_DNA"/>
</dbReference>
<keyword evidence="5" id="KW-1185">Reference proteome</keyword>
<dbReference type="SMART" id="SM00355">
    <property type="entry name" value="ZnF_C2H2"/>
    <property type="match status" value="2"/>
</dbReference>
<proteinExistence type="predicted"/>
<sequence>MIATHQSQRLATFPPQATPTGTNMNVHTSASQQYGQVLASFSRQPFTAVRVDPVPVEDENGKFPCIRPSCNKKFESGASVIRHVHTVHDKARDYQCEVCGAVFSDKRRRITHLENPRINDGVCNREWRAGRVPGGPGYVAPFEAEAMRSTRVSANPTIGYPSASLAPPSRVYRNAPGVNMEARSIGNKQISTGASLQQMGQGGPRLPAESSANNFCQNIAPFTQLEQPHRTTPQNIRDRKGRISGGGTSNRVRPRSMTVNGLVSTHNAYDFHTPIGPAGCPKIEPWRNPGWEKRLDNELENPYAQFGHQLDISVLPTQRAAFVTQREPIVSTPKPTLSDQRHSRHTSGYVNVQRHPLYHFTNTQYVSPYGVVPQQVHASPVFLKAEATLVAGTSSQSNTSKLAQLSASAFKTDAGLSADVIENSGIESAVSKSEPAPVLNFRTLQSRFPEHAPFGGRRYQARRVATNSPWDEQKWLDSLQKDGIDDTWKKFAFER</sequence>
<keyword evidence="1" id="KW-0862">Zinc</keyword>
<dbReference type="PROSITE" id="PS00028">
    <property type="entry name" value="ZINC_FINGER_C2H2_1"/>
    <property type="match status" value="1"/>
</dbReference>
<name>A0ABR4BZE4_9HELO</name>
<evidence type="ECO:0000256" key="1">
    <source>
        <dbReference type="PROSITE-ProRule" id="PRU00042"/>
    </source>
</evidence>
<accession>A0ABR4BZE4</accession>
<reference evidence="4 5" key="1">
    <citation type="journal article" date="2024" name="Commun. Biol.">
        <title>Comparative genomic analysis of thermophilic fungi reveals convergent evolutionary adaptations and gene losses.</title>
        <authorList>
            <person name="Steindorff A.S."/>
            <person name="Aguilar-Pontes M.V."/>
            <person name="Robinson A.J."/>
            <person name="Andreopoulos B."/>
            <person name="LaButti K."/>
            <person name="Kuo A."/>
            <person name="Mondo S."/>
            <person name="Riley R."/>
            <person name="Otillar R."/>
            <person name="Haridas S."/>
            <person name="Lipzen A."/>
            <person name="Grimwood J."/>
            <person name="Schmutz J."/>
            <person name="Clum A."/>
            <person name="Reid I.D."/>
            <person name="Moisan M.C."/>
            <person name="Butler G."/>
            <person name="Nguyen T.T.M."/>
            <person name="Dewar K."/>
            <person name="Conant G."/>
            <person name="Drula E."/>
            <person name="Henrissat B."/>
            <person name="Hansel C."/>
            <person name="Singer S."/>
            <person name="Hutchinson M.I."/>
            <person name="de Vries R.P."/>
            <person name="Natvig D.O."/>
            <person name="Powell A.J."/>
            <person name="Tsang A."/>
            <person name="Grigoriev I.V."/>
        </authorList>
    </citation>
    <scope>NUCLEOTIDE SEQUENCE [LARGE SCALE GENOMIC DNA]</scope>
    <source>
        <strain evidence="4 5">CBS 494.80</strain>
    </source>
</reference>